<name>A0A5C4QDW2_9ACTN</name>
<comment type="cofactor">
    <cofactor evidence="1">
        <name>pantetheine 4'-phosphate</name>
        <dbReference type="ChEBI" id="CHEBI:47942"/>
    </cofactor>
</comment>
<dbReference type="Gene3D" id="1.10.1200.10">
    <property type="entry name" value="ACP-like"/>
    <property type="match status" value="1"/>
</dbReference>
<dbReference type="InterPro" id="IPR025110">
    <property type="entry name" value="AMP-bd_C"/>
</dbReference>
<dbReference type="PANTHER" id="PTHR45527:SF1">
    <property type="entry name" value="FATTY ACID SYNTHASE"/>
    <property type="match status" value="1"/>
</dbReference>
<dbReference type="PROSITE" id="PS00455">
    <property type="entry name" value="AMP_BINDING"/>
    <property type="match status" value="1"/>
</dbReference>
<dbReference type="NCBIfam" id="TIGR01733">
    <property type="entry name" value="AA-adenyl-dom"/>
    <property type="match status" value="1"/>
</dbReference>
<dbReference type="InterPro" id="IPR000873">
    <property type="entry name" value="AMP-dep_synth/lig_dom"/>
</dbReference>
<evidence type="ECO:0000256" key="3">
    <source>
        <dbReference type="ARBA" id="ARBA00022553"/>
    </source>
</evidence>
<dbReference type="GO" id="GO:0031177">
    <property type="term" value="F:phosphopantetheine binding"/>
    <property type="evidence" value="ECO:0007669"/>
    <property type="project" value="InterPro"/>
</dbReference>
<dbReference type="Gene3D" id="2.30.38.10">
    <property type="entry name" value="Luciferase, Domain 3"/>
    <property type="match status" value="1"/>
</dbReference>
<dbReference type="GO" id="GO:0044550">
    <property type="term" value="P:secondary metabolite biosynthetic process"/>
    <property type="evidence" value="ECO:0007669"/>
    <property type="project" value="TreeGrafter"/>
</dbReference>
<dbReference type="EMBL" id="VDFY01000257">
    <property type="protein sequence ID" value="TNH22734.1"/>
    <property type="molecule type" value="Genomic_DNA"/>
</dbReference>
<keyword evidence="3" id="KW-0597">Phosphoprotein</keyword>
<dbReference type="PANTHER" id="PTHR45527">
    <property type="entry name" value="NONRIBOSOMAL PEPTIDE SYNTHETASE"/>
    <property type="match status" value="1"/>
</dbReference>
<feature type="domain" description="Carrier" evidence="4">
    <location>
        <begin position="589"/>
        <end position="664"/>
    </location>
</feature>
<proteinExistence type="predicted"/>
<dbReference type="AlphaFoldDB" id="A0A5C4QDW2"/>
<evidence type="ECO:0000259" key="4">
    <source>
        <dbReference type="PROSITE" id="PS50075"/>
    </source>
</evidence>
<evidence type="ECO:0000256" key="1">
    <source>
        <dbReference type="ARBA" id="ARBA00001957"/>
    </source>
</evidence>
<dbReference type="CDD" id="cd12117">
    <property type="entry name" value="A_NRPS_Srf_like"/>
    <property type="match status" value="1"/>
</dbReference>
<comment type="caution">
    <text evidence="5">The sequence shown here is derived from an EMBL/GenBank/DDBJ whole genome shotgun (WGS) entry which is preliminary data.</text>
</comment>
<dbReference type="Pfam" id="PF13193">
    <property type="entry name" value="AMP-binding_C"/>
    <property type="match status" value="1"/>
</dbReference>
<dbReference type="Pfam" id="PF00550">
    <property type="entry name" value="PP-binding"/>
    <property type="match status" value="1"/>
</dbReference>
<reference evidence="5 6" key="1">
    <citation type="submission" date="2019-06" db="EMBL/GenBank/DDBJ databases">
        <title>Micromonospora ordensis sp. nov., isolated from deep marine sediment.</title>
        <authorList>
            <person name="Veyisoglu A."/>
            <person name="Carro L."/>
            <person name="Klenk H.-P."/>
            <person name="Sahin N."/>
        </authorList>
    </citation>
    <scope>NUCLEOTIDE SEQUENCE [LARGE SCALE GENOMIC DNA]</scope>
    <source>
        <strain evidence="5 6">S2509</strain>
    </source>
</reference>
<dbReference type="Gene3D" id="3.30.300.30">
    <property type="match status" value="1"/>
</dbReference>
<evidence type="ECO:0000313" key="6">
    <source>
        <dbReference type="Proteomes" id="UP000306145"/>
    </source>
</evidence>
<protein>
    <submittedName>
        <fullName evidence="5">Amino acid adenylation domain-containing protein</fullName>
    </submittedName>
</protein>
<accession>A0A5C4QDW2</accession>
<dbReference type="InterPro" id="IPR045851">
    <property type="entry name" value="AMP-bd_C_sf"/>
</dbReference>
<dbReference type="SMART" id="SM00823">
    <property type="entry name" value="PKS_PP"/>
    <property type="match status" value="1"/>
</dbReference>
<dbReference type="FunFam" id="1.10.1200.10:FF:000016">
    <property type="entry name" value="Non-ribosomal peptide synthase"/>
    <property type="match status" value="1"/>
</dbReference>
<dbReference type="PROSITE" id="PS50075">
    <property type="entry name" value="CARRIER"/>
    <property type="match status" value="1"/>
</dbReference>
<dbReference type="SUPFAM" id="SSF47336">
    <property type="entry name" value="ACP-like"/>
    <property type="match status" value="1"/>
</dbReference>
<organism evidence="5 6">
    <name type="scientific">Micromonospora orduensis</name>
    <dbReference type="NCBI Taxonomy" id="1420891"/>
    <lineage>
        <taxon>Bacteria</taxon>
        <taxon>Bacillati</taxon>
        <taxon>Actinomycetota</taxon>
        <taxon>Actinomycetes</taxon>
        <taxon>Micromonosporales</taxon>
        <taxon>Micromonosporaceae</taxon>
        <taxon>Micromonospora</taxon>
    </lineage>
</organism>
<keyword evidence="6" id="KW-1185">Reference proteome</keyword>
<dbReference type="Gene3D" id="3.40.50.980">
    <property type="match status" value="2"/>
</dbReference>
<dbReference type="GO" id="GO:0072330">
    <property type="term" value="P:monocarboxylic acid biosynthetic process"/>
    <property type="evidence" value="ECO:0007669"/>
    <property type="project" value="UniProtKB-ARBA"/>
</dbReference>
<dbReference type="InterPro" id="IPR020845">
    <property type="entry name" value="AMP-binding_CS"/>
</dbReference>
<dbReference type="GO" id="GO:0005737">
    <property type="term" value="C:cytoplasm"/>
    <property type="evidence" value="ECO:0007669"/>
    <property type="project" value="TreeGrafter"/>
</dbReference>
<dbReference type="SUPFAM" id="SSF56801">
    <property type="entry name" value="Acetyl-CoA synthetase-like"/>
    <property type="match status" value="1"/>
</dbReference>
<dbReference type="InterPro" id="IPR036736">
    <property type="entry name" value="ACP-like_sf"/>
</dbReference>
<dbReference type="GO" id="GO:0043041">
    <property type="term" value="P:amino acid activation for nonribosomal peptide biosynthetic process"/>
    <property type="evidence" value="ECO:0007669"/>
    <property type="project" value="TreeGrafter"/>
</dbReference>
<keyword evidence="2" id="KW-0596">Phosphopantetheine</keyword>
<evidence type="ECO:0000313" key="5">
    <source>
        <dbReference type="EMBL" id="TNH22734.1"/>
    </source>
</evidence>
<gene>
    <name evidence="5" type="ORF">FHG89_28625</name>
</gene>
<dbReference type="InterPro" id="IPR010071">
    <property type="entry name" value="AA_adenyl_dom"/>
</dbReference>
<sequence>MPVVRATVGRDRRVRFAATLGGDDGTTAADLCRQLEKAERSGARDGGTRISVLPLLEPEEEAAVTALNGTGRSAEAARSLPDLVGDQVRLRPHAPAVVCGTDTLSYRDLDDRSDRMAAALCVRGVRPGDVVGIAHQRSADLVVMLLAVLKAGAAYLAVEAGDPPSRCAQLLRLAGARLAVVEKDRRDQVEDAVVVVEAGELTDAASGRLPAFDRPLVTPDHLAYVSCTSGSTGEPKAVGVPHRAVARLLRGPDWVEIGPDDVILQLAPVAFDASTIEIWGPLLNGARLAVLAGDAGDFERLAREITAQGVTVLLLTTGLFNQMVGSHLDCFRTVRHVLSGGDVASPGHVARLLDAYPDVTFTNGYGPTENTSYTTCWSVRGRLEDGVVPIGTPINGTRIAVLDAALRPVPVGVCGELYASGPGLARGFIGRPGATAERFVADPSGEPGARMYRTGDLVRRRSDGVLEFVGRADQQVKIRGFRVEIGHVEAVLSAMPGVRAGVIVPQEDGVGGKRLLAYVVADGDPSAPDPTERGSRLLAALRQVLPPYMVPWAVLAYPDLPLNRNGKLDRRALPAVHRLPRALSTTFVAPRTALERRLAELWGDVLGVEPVGVEDDFFGLGGYSLVAARLLATVQRELGITVPAAALYRKPTITGMIEEIGDSGQR</sequence>
<dbReference type="InterPro" id="IPR009081">
    <property type="entry name" value="PP-bd_ACP"/>
</dbReference>
<dbReference type="OrthoDB" id="4477213at2"/>
<dbReference type="FunFam" id="2.30.38.10:FF:000001">
    <property type="entry name" value="Non-ribosomal peptide synthetase PvdI"/>
    <property type="match status" value="1"/>
</dbReference>
<dbReference type="InterPro" id="IPR020806">
    <property type="entry name" value="PKS_PP-bd"/>
</dbReference>
<dbReference type="Proteomes" id="UP000306145">
    <property type="component" value="Unassembled WGS sequence"/>
</dbReference>
<evidence type="ECO:0000256" key="2">
    <source>
        <dbReference type="ARBA" id="ARBA00022450"/>
    </source>
</evidence>
<dbReference type="Pfam" id="PF00501">
    <property type="entry name" value="AMP-binding"/>
    <property type="match status" value="1"/>
</dbReference>